<protein>
    <submittedName>
        <fullName evidence="2">Uncharacterized protein</fullName>
    </submittedName>
</protein>
<dbReference type="RefSeq" id="XP_037153738.1">
    <property type="nucleotide sequence ID" value="XM_037300921.1"/>
</dbReference>
<evidence type="ECO:0000313" key="3">
    <source>
        <dbReference type="Proteomes" id="UP000593566"/>
    </source>
</evidence>
<name>A0A8H6FE94_9LECA</name>
<accession>A0A8H6FE94</accession>
<evidence type="ECO:0000313" key="2">
    <source>
        <dbReference type="EMBL" id="KAF6224871.1"/>
    </source>
</evidence>
<organism evidence="2 3">
    <name type="scientific">Letharia lupina</name>
    <dbReference type="NCBI Taxonomy" id="560253"/>
    <lineage>
        <taxon>Eukaryota</taxon>
        <taxon>Fungi</taxon>
        <taxon>Dikarya</taxon>
        <taxon>Ascomycota</taxon>
        <taxon>Pezizomycotina</taxon>
        <taxon>Lecanoromycetes</taxon>
        <taxon>OSLEUM clade</taxon>
        <taxon>Lecanoromycetidae</taxon>
        <taxon>Lecanorales</taxon>
        <taxon>Lecanorineae</taxon>
        <taxon>Parmeliaceae</taxon>
        <taxon>Letharia</taxon>
    </lineage>
</organism>
<feature type="region of interest" description="Disordered" evidence="1">
    <location>
        <begin position="1"/>
        <end position="63"/>
    </location>
</feature>
<dbReference type="EMBL" id="JACCJB010000008">
    <property type="protein sequence ID" value="KAF6224871.1"/>
    <property type="molecule type" value="Genomic_DNA"/>
</dbReference>
<dbReference type="Proteomes" id="UP000593566">
    <property type="component" value="Unassembled WGS sequence"/>
</dbReference>
<feature type="compositionally biased region" description="Basic and acidic residues" evidence="1">
    <location>
        <begin position="8"/>
        <end position="24"/>
    </location>
</feature>
<feature type="compositionally biased region" description="Polar residues" evidence="1">
    <location>
        <begin position="36"/>
        <end position="60"/>
    </location>
</feature>
<comment type="caution">
    <text evidence="2">The sequence shown here is derived from an EMBL/GenBank/DDBJ whole genome shotgun (WGS) entry which is preliminary data.</text>
</comment>
<dbReference type="AlphaFoldDB" id="A0A8H6FE94"/>
<sequence>MPPQRNRNGFDDSRSEASSTRDKQPAYTGISKGRRNGTSTLAGSNLKDVTNAQTPTSGQQGDAAVSIDWQTFDTSVLHAYRHVHRLNTPPAFISSYNQRMLTRPGIGQHSPTMARHRARRRTGKAVLALAVRKDFNAAIVLESELISSFLYVVQNQGKHYKRLLEFMPQVVNSLRRQEFPYAIRAVAGQIGQKG</sequence>
<proteinExistence type="predicted"/>
<reference evidence="2 3" key="1">
    <citation type="journal article" date="2020" name="Genomics">
        <title>Complete, high-quality genomes from long-read metagenomic sequencing of two wolf lichen thalli reveals enigmatic genome architecture.</title>
        <authorList>
            <person name="McKenzie S.K."/>
            <person name="Walston R.F."/>
            <person name="Allen J.L."/>
        </authorList>
    </citation>
    <scope>NUCLEOTIDE SEQUENCE [LARGE SCALE GENOMIC DNA]</scope>
    <source>
        <strain evidence="2">WasteWater1</strain>
    </source>
</reference>
<evidence type="ECO:0000256" key="1">
    <source>
        <dbReference type="SAM" id="MobiDB-lite"/>
    </source>
</evidence>
<keyword evidence="3" id="KW-1185">Reference proteome</keyword>
<dbReference type="GeneID" id="59338457"/>
<gene>
    <name evidence="2" type="ORF">HO133_010065</name>
</gene>